<dbReference type="EMBL" id="JAVDXW010000001">
    <property type="protein sequence ID" value="MDR7300118.1"/>
    <property type="molecule type" value="Genomic_DNA"/>
</dbReference>
<dbReference type="Proteomes" id="UP001180845">
    <property type="component" value="Unassembled WGS sequence"/>
</dbReference>
<reference evidence="1" key="1">
    <citation type="submission" date="2023-07" db="EMBL/GenBank/DDBJ databases">
        <title>Sequencing the genomes of 1000 actinobacteria strains.</title>
        <authorList>
            <person name="Klenk H.-P."/>
        </authorList>
    </citation>
    <scope>NUCLEOTIDE SEQUENCE</scope>
    <source>
        <strain evidence="1">DSM 45977</strain>
    </source>
</reference>
<comment type="caution">
    <text evidence="1">The sequence shown here is derived from an EMBL/GenBank/DDBJ whole genome shotgun (WGS) entry which is preliminary data.</text>
</comment>
<gene>
    <name evidence="1" type="ORF">JOF55_000299</name>
</gene>
<evidence type="ECO:0000313" key="2">
    <source>
        <dbReference type="Proteomes" id="UP001180845"/>
    </source>
</evidence>
<name>A0AAE4CMZ2_9ACTN</name>
<accession>A0AAE4CMZ2</accession>
<evidence type="ECO:0000313" key="1">
    <source>
        <dbReference type="EMBL" id="MDR7300118.1"/>
    </source>
</evidence>
<keyword evidence="2" id="KW-1185">Reference proteome</keyword>
<dbReference type="AlphaFoldDB" id="A0AAE4CMZ2"/>
<sequence>MEQVRLPMVIRQAATHPRKLSEPFVLAETA</sequence>
<protein>
    <submittedName>
        <fullName evidence="1">Uncharacterized protein</fullName>
    </submittedName>
</protein>
<organism evidence="1 2">
    <name type="scientific">Haloactinomyces albus</name>
    <dbReference type="NCBI Taxonomy" id="1352928"/>
    <lineage>
        <taxon>Bacteria</taxon>
        <taxon>Bacillati</taxon>
        <taxon>Actinomycetota</taxon>
        <taxon>Actinomycetes</taxon>
        <taxon>Actinopolysporales</taxon>
        <taxon>Actinopolysporaceae</taxon>
        <taxon>Haloactinomyces</taxon>
    </lineage>
</organism>
<proteinExistence type="predicted"/>